<name>A0A7K4VMU6_9EMBE</name>
<feature type="compositionally biased region" description="Basic and acidic residues" evidence="10">
    <location>
        <begin position="217"/>
        <end position="226"/>
    </location>
</feature>
<feature type="non-terminal residue" evidence="12">
    <location>
        <position position="1"/>
    </location>
</feature>
<comment type="similarity">
    <text evidence="2">Belongs to the SF3A3 family.</text>
</comment>
<keyword evidence="5" id="KW-0479">Metal-binding</keyword>
<dbReference type="InterPro" id="IPR031774">
    <property type="entry name" value="SF3A3_dom"/>
</dbReference>
<dbReference type="InterPro" id="IPR024598">
    <property type="entry name" value="SF3a60/Prp9_C"/>
</dbReference>
<dbReference type="PROSITE" id="PS50171">
    <property type="entry name" value="ZF_MATRIN"/>
    <property type="match status" value="1"/>
</dbReference>
<accession>A0A7K4VMU6</accession>
<dbReference type="GO" id="GO:0003723">
    <property type="term" value="F:RNA binding"/>
    <property type="evidence" value="ECO:0007669"/>
    <property type="project" value="InterPro"/>
</dbReference>
<evidence type="ECO:0000313" key="12">
    <source>
        <dbReference type="EMBL" id="NWR22878.1"/>
    </source>
</evidence>
<reference evidence="12 13" key="1">
    <citation type="submission" date="2019-09" db="EMBL/GenBank/DDBJ databases">
        <title>Bird 10,000 Genomes (B10K) Project - Family phase.</title>
        <authorList>
            <person name="Zhang G."/>
        </authorList>
    </citation>
    <scope>NUCLEOTIDE SEQUENCE [LARGE SCALE GENOMIC DNA]</scope>
    <source>
        <strain evidence="12">B10K-DU-015-11</strain>
        <tissue evidence="12">Mixed tissue sample</tissue>
    </source>
</reference>
<dbReference type="Pfam" id="PF12108">
    <property type="entry name" value="SF3a60_bindingd"/>
    <property type="match status" value="1"/>
</dbReference>
<dbReference type="EMBL" id="VYZJ01001034">
    <property type="protein sequence ID" value="NWR22878.1"/>
    <property type="molecule type" value="Genomic_DNA"/>
</dbReference>
<dbReference type="PANTHER" id="PTHR12786:SF2">
    <property type="entry name" value="SPLICING FACTOR 3A SUBUNIT 3"/>
    <property type="match status" value="1"/>
</dbReference>
<evidence type="ECO:0000256" key="9">
    <source>
        <dbReference type="ARBA" id="ARBA00023242"/>
    </source>
</evidence>
<dbReference type="GO" id="GO:0000398">
    <property type="term" value="P:mRNA splicing, via spliceosome"/>
    <property type="evidence" value="ECO:0007669"/>
    <property type="project" value="InterPro"/>
</dbReference>
<evidence type="ECO:0000313" key="13">
    <source>
        <dbReference type="Proteomes" id="UP000580681"/>
    </source>
</evidence>
<feature type="region of interest" description="Disordered" evidence="10">
    <location>
        <begin position="217"/>
        <end position="246"/>
    </location>
</feature>
<dbReference type="GO" id="GO:0005681">
    <property type="term" value="C:spliceosomal complex"/>
    <property type="evidence" value="ECO:0007669"/>
    <property type="project" value="InterPro"/>
</dbReference>
<dbReference type="PANTHER" id="PTHR12786">
    <property type="entry name" value="SPLICING FACTOR SF3A-RELATED"/>
    <property type="match status" value="1"/>
</dbReference>
<evidence type="ECO:0000256" key="6">
    <source>
        <dbReference type="ARBA" id="ARBA00022771"/>
    </source>
</evidence>
<gene>
    <name evidence="12" type="primary">Sf3a3</name>
    <name evidence="12" type="ORF">EMBFUC_R00679</name>
</gene>
<dbReference type="Pfam" id="PF16837">
    <property type="entry name" value="SF3A3"/>
    <property type="match status" value="1"/>
</dbReference>
<feature type="compositionally biased region" description="Acidic residues" evidence="10">
    <location>
        <begin position="227"/>
        <end position="246"/>
    </location>
</feature>
<protein>
    <submittedName>
        <fullName evidence="12">SF3A3 factor</fullName>
    </submittedName>
</protein>
<keyword evidence="3" id="KW-0597">Phosphoprotein</keyword>
<evidence type="ECO:0000256" key="2">
    <source>
        <dbReference type="ARBA" id="ARBA00008776"/>
    </source>
</evidence>
<keyword evidence="9" id="KW-0539">Nucleus</keyword>
<evidence type="ECO:0000256" key="3">
    <source>
        <dbReference type="ARBA" id="ARBA00022553"/>
    </source>
</evidence>
<comment type="caution">
    <text evidence="12">The sequence shown here is derived from an EMBL/GenBank/DDBJ whole genome shotgun (WGS) entry which is preliminary data.</text>
</comment>
<proteinExistence type="inferred from homology"/>
<evidence type="ECO:0000259" key="11">
    <source>
        <dbReference type="PROSITE" id="PS50171"/>
    </source>
</evidence>
<dbReference type="Pfam" id="PF13297">
    <property type="entry name" value="SDE2_2C"/>
    <property type="match status" value="1"/>
</dbReference>
<evidence type="ECO:0000256" key="1">
    <source>
        <dbReference type="ARBA" id="ARBA00004123"/>
    </source>
</evidence>
<feature type="domain" description="Matrin-type" evidence="11">
    <location>
        <begin position="278"/>
        <end position="309"/>
    </location>
</feature>
<keyword evidence="8" id="KW-0508">mRNA splicing</keyword>
<keyword evidence="4" id="KW-0507">mRNA processing</keyword>
<sequence length="373" mass="43649">LRKEELSAISGPNEFAEFYNRLKQIKEFHRKHPNEICVPMSVEFEELLKARDNPSEEAQNLVEFTDEEGYGRYLDLHDCYLKYINLKSSEKLDYITYLSTFDQLFDIPKERKNAEYKRYLEMLLEYLQDYTDRVKPLLDQNELFGKIQTEFEKKWENGTFPGWPKETSSALTHAGAHLDLSAFSSWEELASLGLDRLKSALLALGLKCGGHLTHENVQRKQARTGEEREEEEEEQISESESEDEENEIIYNPKNLPLGWDGKPIPYWLYKLHGLNINYNCEICGNYTYRGPKAFQRHFAEWRHAHGMRCLGIPNTAHFANVTQIEDAVSLWAKLKQQKASERWQPDTEEEYEDSSGNVVNKKTYEDLKRQGLL</sequence>
<dbReference type="GO" id="GO:0008270">
    <property type="term" value="F:zinc ion binding"/>
    <property type="evidence" value="ECO:0007669"/>
    <property type="project" value="UniProtKB-KW"/>
</dbReference>
<dbReference type="Proteomes" id="UP000580681">
    <property type="component" value="Unassembled WGS sequence"/>
</dbReference>
<dbReference type="InterPro" id="IPR000690">
    <property type="entry name" value="Matrin/U1-C_Znf_C2H2"/>
</dbReference>
<feature type="non-terminal residue" evidence="12">
    <location>
        <position position="373"/>
    </location>
</feature>
<evidence type="ECO:0000256" key="7">
    <source>
        <dbReference type="ARBA" id="ARBA00022833"/>
    </source>
</evidence>
<evidence type="ECO:0000256" key="4">
    <source>
        <dbReference type="ARBA" id="ARBA00022664"/>
    </source>
</evidence>
<evidence type="ECO:0000256" key="8">
    <source>
        <dbReference type="ARBA" id="ARBA00023187"/>
    </source>
</evidence>
<dbReference type="InterPro" id="IPR021966">
    <property type="entry name" value="SF3a60_bindingd"/>
</dbReference>
<keyword evidence="7" id="KW-0862">Zinc</keyword>
<dbReference type="Pfam" id="PF11931">
    <property type="entry name" value="SF3a60_Prp9_C"/>
    <property type="match status" value="1"/>
</dbReference>
<evidence type="ECO:0000256" key="5">
    <source>
        <dbReference type="ARBA" id="ARBA00022723"/>
    </source>
</evidence>
<dbReference type="InterPro" id="IPR051421">
    <property type="entry name" value="RNA_Proc_DNA_Dmg_Regulator"/>
</dbReference>
<comment type="subcellular location">
    <subcellularLocation>
        <location evidence="1">Nucleus</location>
    </subcellularLocation>
</comment>
<keyword evidence="6" id="KW-0863">Zinc-finger</keyword>
<organism evidence="12 13">
    <name type="scientific">Emberiza fucata</name>
    <dbReference type="NCBI Taxonomy" id="337179"/>
    <lineage>
        <taxon>Eukaryota</taxon>
        <taxon>Metazoa</taxon>
        <taxon>Chordata</taxon>
        <taxon>Craniata</taxon>
        <taxon>Vertebrata</taxon>
        <taxon>Euteleostomi</taxon>
        <taxon>Archelosauria</taxon>
        <taxon>Archosauria</taxon>
        <taxon>Dinosauria</taxon>
        <taxon>Saurischia</taxon>
        <taxon>Theropoda</taxon>
        <taxon>Coelurosauria</taxon>
        <taxon>Aves</taxon>
        <taxon>Neognathae</taxon>
        <taxon>Neoaves</taxon>
        <taxon>Telluraves</taxon>
        <taxon>Australaves</taxon>
        <taxon>Passeriformes</taxon>
        <taxon>Passeroidea</taxon>
        <taxon>Fringillidae</taxon>
        <taxon>Emberizinae</taxon>
        <taxon>Emberizini</taxon>
        <taxon>Emberiza</taxon>
    </lineage>
</organism>
<keyword evidence="13" id="KW-1185">Reference proteome</keyword>
<evidence type="ECO:0000256" key="10">
    <source>
        <dbReference type="SAM" id="MobiDB-lite"/>
    </source>
</evidence>
<dbReference type="AlphaFoldDB" id="A0A7K4VMU6"/>
<dbReference type="InterPro" id="IPR025086">
    <property type="entry name" value="SDE2/SF3A3_SAP"/>
</dbReference>